<dbReference type="KEGG" id="schv:BRCON_1228"/>
<dbReference type="SMART" id="SM00327">
    <property type="entry name" value="VWA"/>
    <property type="match status" value="1"/>
</dbReference>
<keyword evidence="3 5" id="KW-1133">Transmembrane helix</keyword>
<organism evidence="7 8">
    <name type="scientific">Sumerlaea chitinivorans</name>
    <dbReference type="NCBI Taxonomy" id="2250252"/>
    <lineage>
        <taxon>Bacteria</taxon>
        <taxon>Candidatus Sumerlaeota</taxon>
        <taxon>Candidatus Sumerlaeia</taxon>
        <taxon>Candidatus Sumerlaeales</taxon>
        <taxon>Candidatus Sumerlaeaceae</taxon>
        <taxon>Candidatus Sumerlaea</taxon>
    </lineage>
</organism>
<evidence type="ECO:0000256" key="3">
    <source>
        <dbReference type="ARBA" id="ARBA00022989"/>
    </source>
</evidence>
<dbReference type="SUPFAM" id="SSF53300">
    <property type="entry name" value="vWA-like"/>
    <property type="match status" value="1"/>
</dbReference>
<sequence>MRFANPHFLWLLFALPALMGLMALRGWRRRRLLARFADSSLHPYLAPNFSPHLYRIKQMLLVAAAALLIIGGARPQWGYEERRIVSRGIDLLIAVDVSQSMLAQDYKPNRLARAKDLLQNILWELKGDRVGIIAFAGEAVIQCPLTIDYGMAKAALDTLDTNAVATPGTHIGAAIDAAIRAFDTAASGERVLILLTDGEDNEGQGVTMAEKAKAHKIRIHTIGIGTSEGMPIPVEGGSYKQDKEGRLVATKLDFATLSKIAEITGGQAIKANPEGIAELVPILSDIEKTVKTQQQDTVFRVYTERFAWFVIPALLLLCIEALMQCYVRREIPWRGSVLEQ</sequence>
<protein>
    <submittedName>
        <fullName evidence="7">BatB</fullName>
    </submittedName>
</protein>
<evidence type="ECO:0000313" key="7">
    <source>
        <dbReference type="EMBL" id="AXA36005.1"/>
    </source>
</evidence>
<evidence type="ECO:0000313" key="8">
    <source>
        <dbReference type="Proteomes" id="UP000262583"/>
    </source>
</evidence>
<evidence type="ECO:0000256" key="5">
    <source>
        <dbReference type="SAM" id="Phobius"/>
    </source>
</evidence>
<dbReference type="PANTHER" id="PTHR22550:SF5">
    <property type="entry name" value="LEUCINE ZIPPER PROTEIN 4"/>
    <property type="match status" value="1"/>
</dbReference>
<evidence type="ECO:0000259" key="6">
    <source>
        <dbReference type="PROSITE" id="PS50234"/>
    </source>
</evidence>
<keyword evidence="4 5" id="KW-0472">Membrane</keyword>
<dbReference type="InterPro" id="IPR050768">
    <property type="entry name" value="UPF0353/GerABKA_families"/>
</dbReference>
<dbReference type="Gene3D" id="3.40.50.410">
    <property type="entry name" value="von Willebrand factor, type A domain"/>
    <property type="match status" value="1"/>
</dbReference>
<evidence type="ECO:0000256" key="4">
    <source>
        <dbReference type="ARBA" id="ARBA00023136"/>
    </source>
</evidence>
<evidence type="ECO:0000256" key="1">
    <source>
        <dbReference type="ARBA" id="ARBA00022475"/>
    </source>
</evidence>
<dbReference type="InterPro" id="IPR036465">
    <property type="entry name" value="vWFA_dom_sf"/>
</dbReference>
<dbReference type="AlphaFoldDB" id="A0A2Z4Y6D7"/>
<dbReference type="InterPro" id="IPR002035">
    <property type="entry name" value="VWF_A"/>
</dbReference>
<gene>
    <name evidence="7" type="ORF">BRCON_1228</name>
</gene>
<evidence type="ECO:0000256" key="2">
    <source>
        <dbReference type="ARBA" id="ARBA00022692"/>
    </source>
</evidence>
<keyword evidence="1" id="KW-1003">Cell membrane</keyword>
<feature type="domain" description="VWFA" evidence="6">
    <location>
        <begin position="90"/>
        <end position="264"/>
    </location>
</feature>
<proteinExistence type="predicted"/>
<dbReference type="Proteomes" id="UP000262583">
    <property type="component" value="Chromosome"/>
</dbReference>
<name>A0A2Z4Y6D7_SUMC1</name>
<dbReference type="PANTHER" id="PTHR22550">
    <property type="entry name" value="SPORE GERMINATION PROTEIN"/>
    <property type="match status" value="1"/>
</dbReference>
<keyword evidence="2 5" id="KW-0812">Transmembrane</keyword>
<dbReference type="EMBL" id="CP030759">
    <property type="protein sequence ID" value="AXA36005.1"/>
    <property type="molecule type" value="Genomic_DNA"/>
</dbReference>
<reference evidence="7 8" key="1">
    <citation type="submission" date="2018-05" db="EMBL/GenBank/DDBJ databases">
        <title>A metagenomic window into the 2 km-deep terrestrial subsurface aquifer revealed taxonomically and functionally diverse microbial community comprising novel uncultured bacterial lineages.</title>
        <authorList>
            <person name="Kadnikov V.V."/>
            <person name="Mardanov A.V."/>
            <person name="Beletsky A.V."/>
            <person name="Banks D."/>
            <person name="Pimenov N.V."/>
            <person name="Frank Y.A."/>
            <person name="Karnachuk O.V."/>
            <person name="Ravin N.V."/>
        </authorList>
    </citation>
    <scope>NUCLEOTIDE SEQUENCE [LARGE SCALE GENOMIC DNA]</scope>
    <source>
        <strain evidence="7">BY</strain>
    </source>
</reference>
<feature type="transmembrane region" description="Helical" evidence="5">
    <location>
        <begin position="6"/>
        <end position="27"/>
    </location>
</feature>
<dbReference type="Pfam" id="PF13519">
    <property type="entry name" value="VWA_2"/>
    <property type="match status" value="1"/>
</dbReference>
<accession>A0A2Z4Y6D7</accession>
<dbReference type="PROSITE" id="PS50234">
    <property type="entry name" value="VWFA"/>
    <property type="match status" value="1"/>
</dbReference>